<feature type="region of interest" description="Disordered" evidence="1">
    <location>
        <begin position="83"/>
        <end position="102"/>
    </location>
</feature>
<evidence type="ECO:0000313" key="3">
    <source>
        <dbReference type="EMBL" id="KAL3388037.1"/>
    </source>
</evidence>
<protein>
    <recommendedName>
        <fullName evidence="2">DUF8207 domain-containing protein</fullName>
    </recommendedName>
</protein>
<reference evidence="3 4" key="1">
    <citation type="journal article" date="2024" name="bioRxiv">
        <title>A reference genome for Trichogramma kaykai: A tiny desert-dwelling parasitoid wasp with competing sex-ratio distorters.</title>
        <authorList>
            <person name="Culotta J."/>
            <person name="Lindsey A.R."/>
        </authorList>
    </citation>
    <scope>NUCLEOTIDE SEQUENCE [LARGE SCALE GENOMIC DNA]</scope>
    <source>
        <strain evidence="3 4">KSX58</strain>
    </source>
</reference>
<comment type="caution">
    <text evidence="3">The sequence shown here is derived from an EMBL/GenBank/DDBJ whole genome shotgun (WGS) entry which is preliminary data.</text>
</comment>
<dbReference type="Proteomes" id="UP001627154">
    <property type="component" value="Unassembled WGS sequence"/>
</dbReference>
<accession>A0ABD2W574</accession>
<gene>
    <name evidence="3" type="ORF">TKK_017105</name>
</gene>
<dbReference type="EMBL" id="JBJJXI010000136">
    <property type="protein sequence ID" value="KAL3388037.1"/>
    <property type="molecule type" value="Genomic_DNA"/>
</dbReference>
<evidence type="ECO:0000313" key="4">
    <source>
        <dbReference type="Proteomes" id="UP001627154"/>
    </source>
</evidence>
<feature type="compositionally biased region" description="Polar residues" evidence="1">
    <location>
        <begin position="115"/>
        <end position="125"/>
    </location>
</feature>
<organism evidence="3 4">
    <name type="scientific">Trichogramma kaykai</name>
    <dbReference type="NCBI Taxonomy" id="54128"/>
    <lineage>
        <taxon>Eukaryota</taxon>
        <taxon>Metazoa</taxon>
        <taxon>Ecdysozoa</taxon>
        <taxon>Arthropoda</taxon>
        <taxon>Hexapoda</taxon>
        <taxon>Insecta</taxon>
        <taxon>Pterygota</taxon>
        <taxon>Neoptera</taxon>
        <taxon>Endopterygota</taxon>
        <taxon>Hymenoptera</taxon>
        <taxon>Apocrita</taxon>
        <taxon>Proctotrupomorpha</taxon>
        <taxon>Chalcidoidea</taxon>
        <taxon>Trichogrammatidae</taxon>
        <taxon>Trichogramma</taxon>
    </lineage>
</organism>
<sequence>MFKMNSLQNEQNILKQLINSREAVRKKYKLIKSGAQEIEQILTKTFQPITKPLHKLVDLTADDDDGRHLSVIKKRKSILSELKKEEEKGLKEDEEEEEEIDQNLQDFHSPLEEINNPNDAVASTSSEEHYDRHRGFLNTYLTYITTRNPNKIIDEIGGVRLGRGNNTYQLRLGNSDISFRDKFIVLDEQHQIIITPGLVELIFKNIPDVRLYNEMDLAEYRKILTITNAHKIQYNPNGEIRGWNRHKYTQIINPLFEKKPIGSGVLPHRLKSDYKIAYLKPKKFYRYWDDPNELCERLKLLIAEKNAGNGAHNNEIHSIIEELHEAGYIS</sequence>
<dbReference type="InterPro" id="IPR058520">
    <property type="entry name" value="DUF8207"/>
</dbReference>
<dbReference type="Pfam" id="PF26634">
    <property type="entry name" value="DUF8207"/>
    <property type="match status" value="1"/>
</dbReference>
<evidence type="ECO:0000256" key="1">
    <source>
        <dbReference type="SAM" id="MobiDB-lite"/>
    </source>
</evidence>
<dbReference type="PANTHER" id="PTHR35374:SF1">
    <property type="entry name" value="PROTEIN KINASE DOMAIN-CONTAINING PROTEIN"/>
    <property type="match status" value="1"/>
</dbReference>
<keyword evidence="4" id="KW-1185">Reference proteome</keyword>
<evidence type="ECO:0000259" key="2">
    <source>
        <dbReference type="Pfam" id="PF26634"/>
    </source>
</evidence>
<feature type="domain" description="DUF8207" evidence="2">
    <location>
        <begin position="154"/>
        <end position="256"/>
    </location>
</feature>
<proteinExistence type="predicted"/>
<dbReference type="PANTHER" id="PTHR35374">
    <property type="entry name" value="CYCLIN-DEPENDENT KINASE 11A-LIKE"/>
    <property type="match status" value="1"/>
</dbReference>
<feature type="compositionally biased region" description="Acidic residues" evidence="1">
    <location>
        <begin position="92"/>
        <end position="101"/>
    </location>
</feature>
<feature type="region of interest" description="Disordered" evidence="1">
    <location>
        <begin position="107"/>
        <end position="128"/>
    </location>
</feature>
<dbReference type="AlphaFoldDB" id="A0ABD2W574"/>
<name>A0ABD2W574_9HYME</name>